<dbReference type="RefSeq" id="WP_062980874.1">
    <property type="nucleotide sequence ID" value="NZ_CP108020.1"/>
</dbReference>
<evidence type="ECO:0000313" key="3">
    <source>
        <dbReference type="Proteomes" id="UP001621418"/>
    </source>
</evidence>
<gene>
    <name evidence="2" type="ORF">OG308_22065</name>
</gene>
<protein>
    <recommendedName>
        <fullName evidence="4">Transmembrane protein</fullName>
    </recommendedName>
</protein>
<evidence type="ECO:0008006" key="4">
    <source>
        <dbReference type="Google" id="ProtNLM"/>
    </source>
</evidence>
<evidence type="ECO:0000313" key="2">
    <source>
        <dbReference type="EMBL" id="WTY34013.1"/>
    </source>
</evidence>
<proteinExistence type="predicted"/>
<organism evidence="2 3">
    <name type="scientific">Nocardia salmonicida</name>
    <dbReference type="NCBI Taxonomy" id="53431"/>
    <lineage>
        <taxon>Bacteria</taxon>
        <taxon>Bacillati</taxon>
        <taxon>Actinomycetota</taxon>
        <taxon>Actinomycetes</taxon>
        <taxon>Mycobacteriales</taxon>
        <taxon>Nocardiaceae</taxon>
        <taxon>Nocardia</taxon>
    </lineage>
</organism>
<dbReference type="EMBL" id="CP109527">
    <property type="protein sequence ID" value="WTY34013.1"/>
    <property type="molecule type" value="Genomic_DNA"/>
</dbReference>
<accession>A0ABZ1N244</accession>
<feature type="region of interest" description="Disordered" evidence="1">
    <location>
        <begin position="55"/>
        <end position="74"/>
    </location>
</feature>
<evidence type="ECO:0000256" key="1">
    <source>
        <dbReference type="SAM" id="MobiDB-lite"/>
    </source>
</evidence>
<sequence length="130" mass="13905">MANTGPFGIDPEDFERALRGTGAELSDLFGKAGGYLDRIDQAGVGALSSLLGQFVQPQRPPSTAPEGETTGETGSGVWAIYTADDAGQARIDQVFPNELEALRAHRDNTDDRRRVRFLPYGVPASVLDSP</sequence>
<name>A0ABZ1N244_9NOCA</name>
<keyword evidence="3" id="KW-1185">Reference proteome</keyword>
<dbReference type="Proteomes" id="UP001621418">
    <property type="component" value="Chromosome"/>
</dbReference>
<reference evidence="2 3" key="1">
    <citation type="submission" date="2022-10" db="EMBL/GenBank/DDBJ databases">
        <title>The complete genomes of actinobacterial strains from the NBC collection.</title>
        <authorList>
            <person name="Joergensen T.S."/>
            <person name="Alvarez Arevalo M."/>
            <person name="Sterndorff E.B."/>
            <person name="Faurdal D."/>
            <person name="Vuksanovic O."/>
            <person name="Mourched A.-S."/>
            <person name="Charusanti P."/>
            <person name="Shaw S."/>
            <person name="Blin K."/>
            <person name="Weber T."/>
        </authorList>
    </citation>
    <scope>NUCLEOTIDE SEQUENCE [LARGE SCALE GENOMIC DNA]</scope>
    <source>
        <strain evidence="2 3">NBC_01413</strain>
    </source>
</reference>